<protein>
    <recommendedName>
        <fullName evidence="3">Aldose 1-epimerase</fullName>
    </recommendedName>
</protein>
<dbReference type="SUPFAM" id="SSF74650">
    <property type="entry name" value="Galactose mutarotase-like"/>
    <property type="match status" value="1"/>
</dbReference>
<keyword evidence="2" id="KW-1185">Reference proteome</keyword>
<dbReference type="InterPro" id="IPR011013">
    <property type="entry name" value="Gal_mutarotase_sf_dom"/>
</dbReference>
<proteinExistence type="predicted"/>
<evidence type="ECO:0008006" key="3">
    <source>
        <dbReference type="Google" id="ProtNLM"/>
    </source>
</evidence>
<accession>A0ABQ3UMN4</accession>
<dbReference type="Gene3D" id="2.70.98.10">
    <property type="match status" value="1"/>
</dbReference>
<dbReference type="EMBL" id="BNJG01000001">
    <property type="protein sequence ID" value="GHO53940.1"/>
    <property type="molecule type" value="Genomic_DNA"/>
</dbReference>
<evidence type="ECO:0000313" key="1">
    <source>
        <dbReference type="EMBL" id="GHO53940.1"/>
    </source>
</evidence>
<name>A0ABQ3UMN4_9CHLR</name>
<dbReference type="PANTHER" id="PTHR11122">
    <property type="entry name" value="APOSPORY-ASSOCIATED PROTEIN C-RELATED"/>
    <property type="match status" value="1"/>
</dbReference>
<dbReference type="InterPro" id="IPR008183">
    <property type="entry name" value="Aldose_1/G6P_1-epimerase"/>
</dbReference>
<dbReference type="PANTHER" id="PTHR11122:SF13">
    <property type="entry name" value="GLUCOSE-6-PHOSPHATE 1-EPIMERASE"/>
    <property type="match status" value="1"/>
</dbReference>
<sequence length="273" mass="30808">MAAFTQFPMPNERVITSGTTTIAVMPEINLVSHFQVGDWQVLYRASETGNVKRWGIPLMIPNFGRLKDGLFEEKGTTLPMHGFGRNLPWSVAEHTETSIRLQLTSSEATRASYPYDFVFTSEIVAGEGSLTYTLTMENKSDETMPIAPGFHPYFAQDQGEKSHVVVNGLEGFDASTIHWDTNPPDNHYPFAQQASFEFPQQGTLRIAEVPHAGHYLLKEMQVWSEPITAPDHEFICFEPIVTHENGLNRPQDRLNIAPHTQQQITLRLQAQPR</sequence>
<dbReference type="Proteomes" id="UP000654345">
    <property type="component" value="Unassembled WGS sequence"/>
</dbReference>
<dbReference type="InterPro" id="IPR014718">
    <property type="entry name" value="GH-type_carb-bd"/>
</dbReference>
<gene>
    <name evidence="1" type="ORF">KSB_24150</name>
</gene>
<comment type="caution">
    <text evidence="1">The sequence shown here is derived from an EMBL/GenBank/DDBJ whole genome shotgun (WGS) entry which is preliminary data.</text>
</comment>
<dbReference type="Pfam" id="PF01263">
    <property type="entry name" value="Aldose_epim"/>
    <property type="match status" value="1"/>
</dbReference>
<evidence type="ECO:0000313" key="2">
    <source>
        <dbReference type="Proteomes" id="UP000654345"/>
    </source>
</evidence>
<reference evidence="1 2" key="1">
    <citation type="journal article" date="2021" name="Int. J. Syst. Evol. Microbiol.">
        <title>Reticulibacter mediterranei gen. nov., sp. nov., within the new family Reticulibacteraceae fam. nov., and Ktedonospora formicarum gen. nov., sp. nov., Ktedonobacter robiniae sp. nov., Dictyobacter formicarum sp. nov. and Dictyobacter arantiisoli sp. nov., belonging to the class Ktedonobacteria.</title>
        <authorList>
            <person name="Yabe S."/>
            <person name="Zheng Y."/>
            <person name="Wang C.M."/>
            <person name="Sakai Y."/>
            <person name="Abe K."/>
            <person name="Yokota A."/>
            <person name="Donadio S."/>
            <person name="Cavaletti L."/>
            <person name="Monciardini P."/>
        </authorList>
    </citation>
    <scope>NUCLEOTIDE SEQUENCE [LARGE SCALE GENOMIC DNA]</scope>
    <source>
        <strain evidence="1 2">SOSP1-30</strain>
    </source>
</reference>
<organism evidence="1 2">
    <name type="scientific">Ktedonobacter robiniae</name>
    <dbReference type="NCBI Taxonomy" id="2778365"/>
    <lineage>
        <taxon>Bacteria</taxon>
        <taxon>Bacillati</taxon>
        <taxon>Chloroflexota</taxon>
        <taxon>Ktedonobacteria</taxon>
        <taxon>Ktedonobacterales</taxon>
        <taxon>Ktedonobacteraceae</taxon>
        <taxon>Ktedonobacter</taxon>
    </lineage>
</organism>
<dbReference type="RefSeq" id="WP_201370707.1">
    <property type="nucleotide sequence ID" value="NZ_BNJG01000001.1"/>
</dbReference>